<sequence length="163" mass="18943">IESALESLAKTIECARYSPEWSEKYNFSQIDCEVRGLLFVFNHDNQLQHDFYEFFNPPKPAKGRRDKAVNLEKIPLSAGQQIHIIDPFLINYMLAITNDMNDLIAKKEFPDEEYGFYYPQLTFHKVAVTEKYLPATIEVLSSPFMIIKHGAVYKFNRAKGIEE</sequence>
<feature type="non-terminal residue" evidence="2">
    <location>
        <position position="1"/>
    </location>
</feature>
<feature type="domain" description="GAPS4 PD-(D/E)XK nuclease" evidence="1">
    <location>
        <begin position="3"/>
        <end position="56"/>
    </location>
</feature>
<evidence type="ECO:0000313" key="2">
    <source>
        <dbReference type="EMBL" id="ECJ9902991.1"/>
    </source>
</evidence>
<dbReference type="InterPro" id="IPR058873">
    <property type="entry name" value="PDDEXK_GAPS4"/>
</dbReference>
<evidence type="ECO:0000259" key="1">
    <source>
        <dbReference type="Pfam" id="PF26115"/>
    </source>
</evidence>
<protein>
    <recommendedName>
        <fullName evidence="1">GAPS4 PD-(D/E)XK nuclease domain-containing protein</fullName>
    </recommendedName>
</protein>
<gene>
    <name evidence="2" type="ORF">FQQ32_23525</name>
</gene>
<dbReference type="EMBL" id="AAJAEW010000343">
    <property type="protein sequence ID" value="ECJ9902991.1"/>
    <property type="molecule type" value="Genomic_DNA"/>
</dbReference>
<comment type="caution">
    <text evidence="2">The sequence shown here is derived from an EMBL/GenBank/DDBJ whole genome shotgun (WGS) entry which is preliminary data.</text>
</comment>
<name>A0A5Y4CLD9_SALER</name>
<proteinExistence type="predicted"/>
<dbReference type="AlphaFoldDB" id="A0A5Y4CLD9"/>
<accession>A0A5Y4CLD9</accession>
<dbReference type="Pfam" id="PF26115">
    <property type="entry name" value="PDDEXK_GAPS4"/>
    <property type="match status" value="1"/>
</dbReference>
<feature type="non-terminal residue" evidence="2">
    <location>
        <position position="163"/>
    </location>
</feature>
<reference evidence="2" key="1">
    <citation type="submission" date="2019-07" db="EMBL/GenBank/DDBJ databases">
        <authorList>
            <consortium name="PulseNet: The National Subtyping Network for Foodborne Disease Surveillance"/>
            <person name="Tarr C.L."/>
            <person name="Trees E."/>
            <person name="Katz L.S."/>
            <person name="Carleton-Romer H.A."/>
            <person name="Stroika S."/>
            <person name="Kucerova Z."/>
            <person name="Roache K.F."/>
            <person name="Sabol A.L."/>
            <person name="Besser J."/>
            <person name="Gerner-Smidt P."/>
        </authorList>
    </citation>
    <scope>NUCLEOTIDE SEQUENCE</scope>
    <source>
        <strain evidence="2">PNUSAS085449</strain>
    </source>
</reference>
<organism evidence="2">
    <name type="scientific">Salmonella enterica</name>
    <name type="common">Salmonella choleraesuis</name>
    <dbReference type="NCBI Taxonomy" id="28901"/>
    <lineage>
        <taxon>Bacteria</taxon>
        <taxon>Pseudomonadati</taxon>
        <taxon>Pseudomonadota</taxon>
        <taxon>Gammaproteobacteria</taxon>
        <taxon>Enterobacterales</taxon>
        <taxon>Enterobacteriaceae</taxon>
        <taxon>Salmonella</taxon>
    </lineage>
</organism>